<feature type="coiled-coil region" evidence="1">
    <location>
        <begin position="253"/>
        <end position="280"/>
    </location>
</feature>
<feature type="compositionally biased region" description="Polar residues" evidence="2">
    <location>
        <begin position="204"/>
        <end position="214"/>
    </location>
</feature>
<feature type="region of interest" description="Disordered" evidence="2">
    <location>
        <begin position="147"/>
        <end position="215"/>
    </location>
</feature>
<dbReference type="Proteomes" id="UP000054007">
    <property type="component" value="Unassembled WGS sequence"/>
</dbReference>
<evidence type="ECO:0000256" key="1">
    <source>
        <dbReference type="SAM" id="Coils"/>
    </source>
</evidence>
<gene>
    <name evidence="3" type="ORF">CYLTODRAFT_349929</name>
</gene>
<proteinExistence type="predicted"/>
<accession>A0A0D7BGD3</accession>
<keyword evidence="4" id="KW-1185">Reference proteome</keyword>
<feature type="region of interest" description="Disordered" evidence="2">
    <location>
        <begin position="401"/>
        <end position="453"/>
    </location>
</feature>
<organism evidence="3 4">
    <name type="scientific">Cylindrobasidium torrendii FP15055 ss-10</name>
    <dbReference type="NCBI Taxonomy" id="1314674"/>
    <lineage>
        <taxon>Eukaryota</taxon>
        <taxon>Fungi</taxon>
        <taxon>Dikarya</taxon>
        <taxon>Basidiomycota</taxon>
        <taxon>Agaricomycotina</taxon>
        <taxon>Agaricomycetes</taxon>
        <taxon>Agaricomycetidae</taxon>
        <taxon>Agaricales</taxon>
        <taxon>Marasmiineae</taxon>
        <taxon>Physalacriaceae</taxon>
        <taxon>Cylindrobasidium</taxon>
    </lineage>
</organism>
<dbReference type="STRING" id="1314674.A0A0D7BGD3"/>
<feature type="compositionally biased region" description="Polar residues" evidence="2">
    <location>
        <begin position="170"/>
        <end position="186"/>
    </location>
</feature>
<name>A0A0D7BGD3_9AGAR</name>
<feature type="compositionally biased region" description="Polar residues" evidence="2">
    <location>
        <begin position="420"/>
        <end position="436"/>
    </location>
</feature>
<dbReference type="OrthoDB" id="2505754at2759"/>
<evidence type="ECO:0000313" key="3">
    <source>
        <dbReference type="EMBL" id="KIY69235.1"/>
    </source>
</evidence>
<protein>
    <submittedName>
        <fullName evidence="3">Uncharacterized protein</fullName>
    </submittedName>
</protein>
<sequence length="453" mass="48520">MSADAVQKPTTPPTSAKGKGHKRPFSIDLSLELEHQLEMEDAPTSPTAGNGILPNPDTLDPQILSHIVVQLRQSMSDLTKERDDLVLLLSKSTSKEAELSDALQHMTEAATVLEEKYSAAKQKMHDDAESISMLRSKVDESRRGLMRLQSESRRQSAAPSALDLSRAGSIFSSPPSSKRASFTPLTGSYAGSARPSHGHRRISSEFSLDSSDPAGQTFLIHDTPTKASRRQSSIFNRTPQSLDGERDPMSIEFDRQRQELVAVKDELDETRSELAEVKEAKEASDSCVIALREFIATNNVGVDSPGMPSPSAEVKKHFAGSSGWGFNKLWKVDTSVRSPSVDADPTPTNQMPASAVPFTRKIGGFFGSRGGSVSSIMSSDSLSPMQSNAALQRQSVYSGSDVSSLAEPVSPTGGEESHVTIRTSSDDNSVAGSPQVTGKGIEQLPVVPQGVAA</sequence>
<dbReference type="EMBL" id="KN880488">
    <property type="protein sequence ID" value="KIY69235.1"/>
    <property type="molecule type" value="Genomic_DNA"/>
</dbReference>
<evidence type="ECO:0000256" key="2">
    <source>
        <dbReference type="SAM" id="MobiDB-lite"/>
    </source>
</evidence>
<evidence type="ECO:0000313" key="4">
    <source>
        <dbReference type="Proteomes" id="UP000054007"/>
    </source>
</evidence>
<dbReference type="AlphaFoldDB" id="A0A0D7BGD3"/>
<reference evidence="3 4" key="1">
    <citation type="journal article" date="2015" name="Fungal Genet. Biol.">
        <title>Evolution of novel wood decay mechanisms in Agaricales revealed by the genome sequences of Fistulina hepatica and Cylindrobasidium torrendii.</title>
        <authorList>
            <person name="Floudas D."/>
            <person name="Held B.W."/>
            <person name="Riley R."/>
            <person name="Nagy L.G."/>
            <person name="Koehler G."/>
            <person name="Ransdell A.S."/>
            <person name="Younus H."/>
            <person name="Chow J."/>
            <person name="Chiniquy J."/>
            <person name="Lipzen A."/>
            <person name="Tritt A."/>
            <person name="Sun H."/>
            <person name="Haridas S."/>
            <person name="LaButti K."/>
            <person name="Ohm R.A."/>
            <person name="Kues U."/>
            <person name="Blanchette R.A."/>
            <person name="Grigoriev I.V."/>
            <person name="Minto R.E."/>
            <person name="Hibbett D.S."/>
        </authorList>
    </citation>
    <scope>NUCLEOTIDE SEQUENCE [LARGE SCALE GENOMIC DNA]</scope>
    <source>
        <strain evidence="3 4">FP15055 ss-10</strain>
    </source>
</reference>
<feature type="region of interest" description="Disordered" evidence="2">
    <location>
        <begin position="1"/>
        <end position="57"/>
    </location>
</feature>
<keyword evidence="1" id="KW-0175">Coiled coil</keyword>